<evidence type="ECO:0000313" key="1">
    <source>
        <dbReference type="EMBL" id="AKU44442.1"/>
    </source>
</evidence>
<dbReference type="GeneID" id="26613321"/>
<organism evidence="1 2">
    <name type="scientific">Klebsiella phage Matisse</name>
    <dbReference type="NCBI Taxonomy" id="1675607"/>
    <lineage>
        <taxon>Viruses</taxon>
        <taxon>Duplodnaviria</taxon>
        <taxon>Heunggongvirae</taxon>
        <taxon>Uroviricota</taxon>
        <taxon>Caudoviricetes</taxon>
        <taxon>Pantevenvirales</taxon>
        <taxon>Straboviridae</taxon>
        <taxon>Slopekvirus</taxon>
        <taxon>Slopekvirus matisse</taxon>
    </lineage>
</organism>
<dbReference type="EMBL" id="KT001918">
    <property type="protein sequence ID" value="AKU44442.1"/>
    <property type="molecule type" value="Genomic_DNA"/>
</dbReference>
<evidence type="ECO:0000313" key="2">
    <source>
        <dbReference type="Proteomes" id="UP000203408"/>
    </source>
</evidence>
<proteinExistence type="predicted"/>
<keyword evidence="2" id="KW-1185">Reference proteome</keyword>
<name>A0A0K1LPJ8_9CAUD</name>
<reference evidence="1 2" key="1">
    <citation type="journal article" date="2015" name="Genome Announc.">
        <title>Complete Genome Sequence of Carbapenemase-Producing Klebsiella pneumoniae Myophage Matisse.</title>
        <authorList>
            <person name="Provasek V.E."/>
            <person name="Lessor L.E."/>
            <person name="Cahill J.L."/>
            <person name="Rasche E.S."/>
            <person name="Kuty Everett G.F."/>
        </authorList>
    </citation>
    <scope>NUCLEOTIDE SEQUENCE [LARGE SCALE GENOMIC DNA]</scope>
</reference>
<protein>
    <submittedName>
        <fullName evidence="1">Uncharacterized protein</fullName>
    </submittedName>
</protein>
<accession>A0A0K1LPJ8</accession>
<dbReference type="Proteomes" id="UP000203408">
    <property type="component" value="Segment"/>
</dbReference>
<dbReference type="RefSeq" id="YP_009194382.1">
    <property type="nucleotide sequence ID" value="NC_028750.1"/>
</dbReference>
<sequence>MTDKIKAKAMKVIATYGTLRWCNAQVCGCMGCANHTMTKEEYDTAIRMPEIKEYLARHNEKLMGKGWFSIG</sequence>
<dbReference type="KEGG" id="vg:26613321"/>
<gene>
    <name evidence="1" type="ORF">CPT_Matisse138</name>
</gene>